<dbReference type="EMBL" id="LVJZ01000003">
    <property type="protein sequence ID" value="ODB96235.1"/>
    <property type="molecule type" value="Genomic_DNA"/>
</dbReference>
<keyword evidence="12" id="KW-1185">Reference proteome</keyword>
<comment type="similarity">
    <text evidence="1">Belongs to the peptidase S8 family. Furin subfamily.</text>
</comment>
<dbReference type="InterPro" id="IPR008979">
    <property type="entry name" value="Galactose-bd-like_sf"/>
</dbReference>
<evidence type="ECO:0000256" key="8">
    <source>
        <dbReference type="PROSITE-ProRule" id="PRU01240"/>
    </source>
</evidence>
<dbReference type="InterPro" id="IPR015500">
    <property type="entry name" value="Peptidase_S8_subtilisin-rel"/>
</dbReference>
<dbReference type="GO" id="GO:0016020">
    <property type="term" value="C:membrane"/>
    <property type="evidence" value="ECO:0007669"/>
    <property type="project" value="TreeGrafter"/>
</dbReference>
<dbReference type="SUPFAM" id="SSF52743">
    <property type="entry name" value="Subtilisin-like"/>
    <property type="match status" value="1"/>
</dbReference>
<comment type="caution">
    <text evidence="11">The sequence shown here is derived from an EMBL/GenBank/DDBJ whole genome shotgun (WGS) entry which is preliminary data.</text>
</comment>
<organism evidence="11 12">
    <name type="scientific">Candidatus Thiodiazotropha endoloripes</name>
    <dbReference type="NCBI Taxonomy" id="1818881"/>
    <lineage>
        <taxon>Bacteria</taxon>
        <taxon>Pseudomonadati</taxon>
        <taxon>Pseudomonadota</taxon>
        <taxon>Gammaproteobacteria</taxon>
        <taxon>Chromatiales</taxon>
        <taxon>Sedimenticolaceae</taxon>
        <taxon>Candidatus Thiodiazotropha</taxon>
    </lineage>
</organism>
<proteinExistence type="inferred from homology"/>
<dbReference type="Gene3D" id="3.40.50.200">
    <property type="entry name" value="Peptidase S8/S53 domain"/>
    <property type="match status" value="1"/>
</dbReference>
<evidence type="ECO:0000259" key="10">
    <source>
        <dbReference type="PROSITE" id="PS51829"/>
    </source>
</evidence>
<evidence type="ECO:0000256" key="6">
    <source>
        <dbReference type="ARBA" id="ARBA00022837"/>
    </source>
</evidence>
<feature type="active site" description="Charge relay system" evidence="7 8">
    <location>
        <position position="410"/>
    </location>
</feature>
<keyword evidence="5 8" id="KW-0720">Serine protease</keyword>
<dbReference type="GO" id="GO:0016485">
    <property type="term" value="P:protein processing"/>
    <property type="evidence" value="ECO:0007669"/>
    <property type="project" value="TreeGrafter"/>
</dbReference>
<dbReference type="RefSeq" id="WP_069003004.1">
    <property type="nucleotide sequence ID" value="NZ_LVJX01000004.1"/>
</dbReference>
<dbReference type="PANTHER" id="PTHR42884">
    <property type="entry name" value="PROPROTEIN CONVERTASE SUBTILISIN/KEXIN-RELATED"/>
    <property type="match status" value="1"/>
</dbReference>
<evidence type="ECO:0000256" key="4">
    <source>
        <dbReference type="ARBA" id="ARBA00022801"/>
    </source>
</evidence>
<dbReference type="GO" id="GO:0005737">
    <property type="term" value="C:cytoplasm"/>
    <property type="evidence" value="ECO:0007669"/>
    <property type="project" value="UniProtKB-ARBA"/>
</dbReference>
<dbReference type="InterPro" id="IPR023827">
    <property type="entry name" value="Peptidase_S8_Asp-AS"/>
</dbReference>
<evidence type="ECO:0000256" key="1">
    <source>
        <dbReference type="ARBA" id="ARBA00005325"/>
    </source>
</evidence>
<dbReference type="Proteomes" id="UP000094849">
    <property type="component" value="Unassembled WGS sequence"/>
</dbReference>
<dbReference type="GO" id="GO:0004252">
    <property type="term" value="F:serine-type endopeptidase activity"/>
    <property type="evidence" value="ECO:0007669"/>
    <property type="project" value="UniProtKB-UniRule"/>
</dbReference>
<dbReference type="InterPro" id="IPR034182">
    <property type="entry name" value="Kexin/furin"/>
</dbReference>
<keyword evidence="2 8" id="KW-0645">Protease</keyword>
<dbReference type="PANTHER" id="PTHR42884:SF14">
    <property type="entry name" value="NEUROENDOCRINE CONVERTASE 1"/>
    <property type="match status" value="1"/>
</dbReference>
<keyword evidence="4 8" id="KW-0378">Hydrolase</keyword>
<dbReference type="SUPFAM" id="SSF49785">
    <property type="entry name" value="Galactose-binding domain-like"/>
    <property type="match status" value="1"/>
</dbReference>
<evidence type="ECO:0000256" key="7">
    <source>
        <dbReference type="PIRSR" id="PIRSR615500-1"/>
    </source>
</evidence>
<gene>
    <name evidence="11" type="ORF">A3196_05340</name>
</gene>
<reference evidence="11 12" key="1">
    <citation type="submission" date="2016-03" db="EMBL/GenBank/DDBJ databases">
        <title>Chemosynthetic sulphur-oxidizing symbionts of marine invertebrate animals are capable of nitrogen fixation.</title>
        <authorList>
            <person name="Petersen J.M."/>
            <person name="Kemper A."/>
            <person name="Gruber-Vodicka H."/>
            <person name="Cardini U."/>
            <person name="Geest Mvander."/>
            <person name="Kleiner M."/>
            <person name="Bulgheresi S."/>
            <person name="Fussmann M."/>
            <person name="Herbold C."/>
            <person name="Seah B.K.B."/>
            <person name="Antony C.Paul."/>
            <person name="Liu D."/>
            <person name="Belitz A."/>
            <person name="Weber M."/>
        </authorList>
    </citation>
    <scope>NUCLEOTIDE SEQUENCE [LARGE SCALE GENOMIC DNA]</scope>
    <source>
        <strain evidence="11">G_D</strain>
    </source>
</reference>
<evidence type="ECO:0000256" key="2">
    <source>
        <dbReference type="ARBA" id="ARBA00022670"/>
    </source>
</evidence>
<dbReference type="PROSITE" id="PS00138">
    <property type="entry name" value="SUBTILASE_SER"/>
    <property type="match status" value="1"/>
</dbReference>
<dbReference type="PROSITE" id="PS51892">
    <property type="entry name" value="SUBTILASE"/>
    <property type="match status" value="1"/>
</dbReference>
<dbReference type="Pfam" id="PF01483">
    <property type="entry name" value="P_proprotein"/>
    <property type="match status" value="1"/>
</dbReference>
<evidence type="ECO:0000256" key="3">
    <source>
        <dbReference type="ARBA" id="ARBA00022729"/>
    </source>
</evidence>
<evidence type="ECO:0000313" key="11">
    <source>
        <dbReference type="EMBL" id="ODB96235.1"/>
    </source>
</evidence>
<keyword evidence="6" id="KW-0106">Calcium</keyword>
<feature type="region of interest" description="Disordered" evidence="9">
    <location>
        <begin position="490"/>
        <end position="509"/>
    </location>
</feature>
<feature type="active site" description="Charge relay system" evidence="7 8">
    <location>
        <position position="226"/>
    </location>
</feature>
<dbReference type="InterPro" id="IPR000209">
    <property type="entry name" value="Peptidase_S8/S53_dom"/>
</dbReference>
<dbReference type="PROSITE" id="PS00137">
    <property type="entry name" value="SUBTILASE_HIS"/>
    <property type="match status" value="1"/>
</dbReference>
<feature type="domain" description="P/Homo B" evidence="10">
    <location>
        <begin position="486"/>
        <end position="624"/>
    </location>
</feature>
<feature type="region of interest" description="Disordered" evidence="9">
    <location>
        <begin position="205"/>
        <end position="225"/>
    </location>
</feature>
<accession>A0A1E2UNV6</accession>
<keyword evidence="3" id="KW-0732">Signal</keyword>
<dbReference type="InterPro" id="IPR022398">
    <property type="entry name" value="Peptidase_S8_His-AS"/>
</dbReference>
<dbReference type="CDD" id="cd04059">
    <property type="entry name" value="Peptidases_S8_Protein_convertases_Kexins_Furin-like"/>
    <property type="match status" value="1"/>
</dbReference>
<dbReference type="InterPro" id="IPR036852">
    <property type="entry name" value="Peptidase_S8/S53_dom_sf"/>
</dbReference>
<evidence type="ECO:0000313" key="12">
    <source>
        <dbReference type="Proteomes" id="UP000094849"/>
    </source>
</evidence>
<dbReference type="PROSITE" id="PS00136">
    <property type="entry name" value="SUBTILASE_ASP"/>
    <property type="match status" value="1"/>
</dbReference>
<feature type="active site" description="Charge relay system" evidence="7 8">
    <location>
        <position position="184"/>
    </location>
</feature>
<dbReference type="Pfam" id="PF00082">
    <property type="entry name" value="Peptidase_S8"/>
    <property type="match status" value="1"/>
</dbReference>
<evidence type="ECO:0000256" key="9">
    <source>
        <dbReference type="SAM" id="MobiDB-lite"/>
    </source>
</evidence>
<dbReference type="PROSITE" id="PS51829">
    <property type="entry name" value="P_HOMO_B"/>
    <property type="match status" value="1"/>
</dbReference>
<evidence type="ECO:0000256" key="5">
    <source>
        <dbReference type="ARBA" id="ARBA00022825"/>
    </source>
</evidence>
<dbReference type="InterPro" id="IPR002884">
    <property type="entry name" value="P_dom"/>
</dbReference>
<dbReference type="AlphaFoldDB" id="A0A1E2UNV6"/>
<dbReference type="PRINTS" id="PR00723">
    <property type="entry name" value="SUBTILISIN"/>
</dbReference>
<sequence length="721" mass="76123">MTIAIQSKQNPNGFRWGPLAGFLLVLTTGLLGSCGGVEDDEDVEDEIIDQLTTFLLTINITGDGEGGIISTPSGINCSEIDSVCSARFDSGSRVTLNVYPAPDNAVEEWSGGGCSGAGTSCVVTINADTEIYLTLTQGDPLYDQQWHIKNTGQSGATAGEDINAEPVWDVDGIKGRGVRIVVVDDGVEIGHEDLAANVAVDQSWDYQNSDTDPSPPQPSASDPFAHGTAVAGLIAARDLNGVGVRGVAPRASLIGYNAILTNTDADKADAMSRDAVDNAVSSNSWGSFDSTGMLESPPSLWESAIQTGLASGRFGRGIVYVFAGGNGAERGDNSNHDGYVNNRGVIAVGAVGNDGRQVDFSESGANLWVSAPGSDCVLSTDRTGELPYNDSSDGTADVSNRSYTCFSGTSAAAPVVSGVVGLILEANPNLGWRDVRMILAQSARKNHASDSGWLTTGTNPRYHFNHKYGFGVPDAQAAVALARSWTNLGQERTHETDLESPNEPIADMGTTTSTITVSNSGIDHIEYVEITFSASHTEPGDLEVLLTGPDGSQSVLSEPRGCSSGFPLFTRVTCSSFSGWVFGSARHLGGEADGEWTLTVRDRVTGDSGTLQSWRLKFYGTGEPEACSSTQNAGGDTPDTRQIELGQNSGSFDFYYETYNIRDRMRLHYEGELLFDSGCVGEDRTVPISYAGNSSVIAVEVVPNCEGTSGTAWEYTVNCPQ</sequence>
<dbReference type="GO" id="GO:0012505">
    <property type="term" value="C:endomembrane system"/>
    <property type="evidence" value="ECO:0007669"/>
    <property type="project" value="UniProtKB-ARBA"/>
</dbReference>
<protein>
    <recommendedName>
        <fullName evidence="10">P/Homo B domain-containing protein</fullName>
    </recommendedName>
</protein>
<dbReference type="STRING" id="1818881.A3196_05340"/>
<dbReference type="InterPro" id="IPR023828">
    <property type="entry name" value="Peptidase_S8_Ser-AS"/>
</dbReference>
<dbReference type="Gene3D" id="2.60.120.260">
    <property type="entry name" value="Galactose-binding domain-like"/>
    <property type="match status" value="1"/>
</dbReference>
<name>A0A1E2UNV6_9GAMM</name>